<evidence type="ECO:0000256" key="1">
    <source>
        <dbReference type="SAM" id="SignalP"/>
    </source>
</evidence>
<feature type="signal peptide" evidence="1">
    <location>
        <begin position="1"/>
        <end position="24"/>
    </location>
</feature>
<evidence type="ECO:0000313" key="2">
    <source>
        <dbReference type="EMBL" id="HGK28036.1"/>
    </source>
</evidence>
<dbReference type="PANTHER" id="PTHR12558">
    <property type="entry name" value="CELL DIVISION CYCLE 16,23,27"/>
    <property type="match status" value="1"/>
</dbReference>
<dbReference type="AlphaFoldDB" id="A0A7C4GCS9"/>
<organism evidence="2">
    <name type="scientific">candidate division WOR-3 bacterium</name>
    <dbReference type="NCBI Taxonomy" id="2052148"/>
    <lineage>
        <taxon>Bacteria</taxon>
        <taxon>Bacteria division WOR-3</taxon>
    </lineage>
</organism>
<dbReference type="EMBL" id="DSUT01000073">
    <property type="protein sequence ID" value="HGK28036.1"/>
    <property type="molecule type" value="Genomic_DNA"/>
</dbReference>
<dbReference type="InterPro" id="IPR011990">
    <property type="entry name" value="TPR-like_helical_dom_sf"/>
</dbReference>
<reference evidence="2" key="1">
    <citation type="journal article" date="2020" name="mSystems">
        <title>Genome- and Community-Level Interaction Insights into Carbon Utilization and Element Cycling Functions of Hydrothermarchaeota in Hydrothermal Sediment.</title>
        <authorList>
            <person name="Zhou Z."/>
            <person name="Liu Y."/>
            <person name="Xu W."/>
            <person name="Pan J."/>
            <person name="Luo Z.H."/>
            <person name="Li M."/>
        </authorList>
    </citation>
    <scope>NUCLEOTIDE SEQUENCE [LARGE SCALE GENOMIC DNA]</scope>
    <source>
        <strain evidence="2">SpSt-488</strain>
    </source>
</reference>
<dbReference type="Gene3D" id="1.25.40.10">
    <property type="entry name" value="Tetratricopeptide repeat domain"/>
    <property type="match status" value="3"/>
</dbReference>
<dbReference type="Pfam" id="PF13432">
    <property type="entry name" value="TPR_16"/>
    <property type="match status" value="1"/>
</dbReference>
<gene>
    <name evidence="2" type="ORF">ENS41_03695</name>
</gene>
<keyword evidence="1" id="KW-0732">Signal</keyword>
<proteinExistence type="predicted"/>
<dbReference type="Pfam" id="PF13181">
    <property type="entry name" value="TPR_8"/>
    <property type="match status" value="1"/>
</dbReference>
<name>A0A7C4GCS9_UNCW3</name>
<feature type="chain" id="PRO_5027639024" evidence="1">
    <location>
        <begin position="25"/>
        <end position="545"/>
    </location>
</feature>
<dbReference type="SMART" id="SM00028">
    <property type="entry name" value="TPR"/>
    <property type="match status" value="5"/>
</dbReference>
<dbReference type="PANTHER" id="PTHR12558:SF13">
    <property type="entry name" value="CELL DIVISION CYCLE PROTEIN 27 HOMOLOG"/>
    <property type="match status" value="1"/>
</dbReference>
<comment type="caution">
    <text evidence="2">The sequence shown here is derived from an EMBL/GenBank/DDBJ whole genome shotgun (WGS) entry which is preliminary data.</text>
</comment>
<protein>
    <submittedName>
        <fullName evidence="2">Tetratricopeptide repeat protein</fullName>
    </submittedName>
</protein>
<sequence>MLTSRSTRRAAWAAIICLAATAVAQTVPLDALLRGARIHYQGGRYDRALEQFEKARQQYGQTVDNNVRAEMELWIALCHAQLKRHDSAAIGFVKAIGLDSSLAGKIRRDESWLYFAGTSLLHTARESYETADYDAAVTYARTALVLDPTKPQIYSLIAGAFSAQERYEEMLATARSMISIDTSSAEAYGLIGLYFLQKPDSLWADPALKRGRWDSTLTYYRHALEIYARRAAEARNSLGTTLKLTDKAQLAAIAESLVAKSRSGDPAVLDRYIEQGLKATKQRSELAAIAARLFFTYTNLNVTGSRAGSAMLRASAETRGDTAERYRALAESLFIDALVWNPADFNSLFNLGIARYQARSDSLAADAFARVVAGATAPLTLLEALQDSLLALVTPANAATGYAQLPPSLAGAVDSILFTRGFAAAGFSWLYFPQLKDRKDFIAAGPGDAPAMFVSIENPSQLENIYLLLGVSQTGHGLALLEAKRDSDGRAVLEKAIANLLMVTRLNPANAESWQNLVHCYRETGQKQLALDAYAKYERLSGKQR</sequence>
<accession>A0A7C4GCS9</accession>
<dbReference type="SUPFAM" id="SSF48452">
    <property type="entry name" value="TPR-like"/>
    <property type="match status" value="2"/>
</dbReference>
<dbReference type="InterPro" id="IPR019734">
    <property type="entry name" value="TPR_rpt"/>
</dbReference>